<comment type="caution">
    <text evidence="3">The sequence shown here is derived from an EMBL/GenBank/DDBJ whole genome shotgun (WGS) entry which is preliminary data.</text>
</comment>
<dbReference type="Proteomes" id="UP001240171">
    <property type="component" value="Unassembled WGS sequence"/>
</dbReference>
<organism evidence="3 4">
    <name type="scientific">Paenibacillus lacisoli</name>
    <dbReference type="NCBI Taxonomy" id="3064525"/>
    <lineage>
        <taxon>Bacteria</taxon>
        <taxon>Bacillati</taxon>
        <taxon>Bacillota</taxon>
        <taxon>Bacilli</taxon>
        <taxon>Bacillales</taxon>
        <taxon>Paenibacillaceae</taxon>
        <taxon>Paenibacillus</taxon>
    </lineage>
</organism>
<proteinExistence type="predicted"/>
<gene>
    <name evidence="3" type="ORF">Q5741_16150</name>
</gene>
<dbReference type="EMBL" id="JAUQTB010000011">
    <property type="protein sequence ID" value="MDO7907945.1"/>
    <property type="molecule type" value="Genomic_DNA"/>
</dbReference>
<reference evidence="3 4" key="1">
    <citation type="submission" date="2023-07" db="EMBL/GenBank/DDBJ databases">
        <title>Paenibacillus sp. JX-17 nov. isolated from soil.</title>
        <authorList>
            <person name="Wan Y."/>
            <person name="Liu B."/>
        </authorList>
    </citation>
    <scope>NUCLEOTIDE SEQUENCE [LARGE SCALE GENOMIC DNA]</scope>
    <source>
        <strain evidence="3 4">JX-17</strain>
    </source>
</reference>
<feature type="chain" id="PRO_5045566055" evidence="1">
    <location>
        <begin position="25"/>
        <end position="223"/>
    </location>
</feature>
<protein>
    <submittedName>
        <fullName evidence="3">Stalk domain-containing protein</fullName>
    </submittedName>
</protein>
<keyword evidence="4" id="KW-1185">Reference proteome</keyword>
<evidence type="ECO:0000313" key="3">
    <source>
        <dbReference type="EMBL" id="MDO7907945.1"/>
    </source>
</evidence>
<feature type="signal peptide" evidence="1">
    <location>
        <begin position="1"/>
        <end position="24"/>
    </location>
</feature>
<feature type="domain" description="Copper amine oxidase-like N-terminal" evidence="2">
    <location>
        <begin position="59"/>
        <end position="100"/>
    </location>
</feature>
<sequence length="223" mass="24243">MKKKWIAAGAAALTLLSTSAGVYAGSSLQQIKAFLDPTMKFQVNGQPFQPQNDKGAVLVPITYQGTTYLPVRAISKALGVNVDFNNKTNTVFLGEKGDGVSIAGSINGDFRTKDPQLTTYNGKDFKDVFFNNASGRRSSGFMLYPKGKYQTLYLQVAAVGKDIENIFVQDSDTDVKLKIGTVDVAEGLKTFEVDISGVQSLYIHADLQDHGSLFVPLTTSYYK</sequence>
<evidence type="ECO:0000259" key="2">
    <source>
        <dbReference type="Pfam" id="PF07833"/>
    </source>
</evidence>
<dbReference type="Pfam" id="PF07833">
    <property type="entry name" value="Cu_amine_oxidN1"/>
    <property type="match status" value="1"/>
</dbReference>
<name>A0ABT9CGC1_9BACL</name>
<keyword evidence="1" id="KW-0732">Signal</keyword>
<evidence type="ECO:0000256" key="1">
    <source>
        <dbReference type="SAM" id="SignalP"/>
    </source>
</evidence>
<accession>A0ABT9CGC1</accession>
<evidence type="ECO:0000313" key="4">
    <source>
        <dbReference type="Proteomes" id="UP001240171"/>
    </source>
</evidence>
<dbReference type="RefSeq" id="WP_305025166.1">
    <property type="nucleotide sequence ID" value="NZ_JAUQTB010000011.1"/>
</dbReference>
<dbReference type="InterPro" id="IPR012854">
    <property type="entry name" value="Cu_amine_oxidase-like_N"/>
</dbReference>